<feature type="transmembrane region" description="Helical" evidence="6">
    <location>
        <begin position="171"/>
        <end position="193"/>
    </location>
</feature>
<comment type="caution">
    <text evidence="8">The sequence shown here is derived from an EMBL/GenBank/DDBJ whole genome shotgun (WGS) entry which is preliminary data.</text>
</comment>
<proteinExistence type="predicted"/>
<evidence type="ECO:0000259" key="7">
    <source>
        <dbReference type="PROSITE" id="PS50850"/>
    </source>
</evidence>
<dbReference type="STRING" id="5643.A0A060STH5"/>
<evidence type="ECO:0000256" key="4">
    <source>
        <dbReference type="ARBA" id="ARBA00023136"/>
    </source>
</evidence>
<dbReference type="SUPFAM" id="SSF103473">
    <property type="entry name" value="MFS general substrate transporter"/>
    <property type="match status" value="1"/>
</dbReference>
<feature type="transmembrane region" description="Helical" evidence="6">
    <location>
        <begin position="280"/>
        <end position="299"/>
    </location>
</feature>
<dbReference type="EMBL" id="CCBP010000501">
    <property type="protein sequence ID" value="CDO77812.1"/>
    <property type="molecule type" value="Genomic_DNA"/>
</dbReference>
<feature type="transmembrane region" description="Helical" evidence="6">
    <location>
        <begin position="146"/>
        <end position="165"/>
    </location>
</feature>
<evidence type="ECO:0000256" key="6">
    <source>
        <dbReference type="SAM" id="Phobius"/>
    </source>
</evidence>
<comment type="subcellular location">
    <subcellularLocation>
        <location evidence="1">Membrane</location>
        <topology evidence="1">Multi-pass membrane protein</topology>
    </subcellularLocation>
</comment>
<sequence>MEASSQPSSPASKRGVAFWLVFVSNLLVDMLSALDLTAIPTALPTIVQHLHGTDFIWAGSAYTIASTAVLPLIGSFVSAFGRKPVLVGFIFTFAVGSAISGAAQSMNMLIAGRTVQGIGGGGCIAITEIVYADLVPLPERGKFQGITASVWALACAIGPPIGGALADRGAWRWLFFLNIPLCGIAIGLTLIFLRVHTPKASIREKIMQMDWIGIIVMIGSTISILLAITWGGLQFPWSSAHVLAPLIIGGVGILGFFVLELYWLKGPTVPNFFFTNRTTFSGYAGTFFHGIVSLAAIYYLPVYFQATQGASAVGSGVDLFPLCFTIPWFAIATGLSVQLIGRYRPQNYVGWAFIVVGFGVLSILNEDSSRAAYIGSQVPLGIGLGIIWISTQFPILAPLPFSNSAHALAFFTFIRCFAQSWGIVVGGTILQNELLKNLPRAFEAQFPQGVQIAYAVIPTISSLQDPLRHEVRAVFARATRLIWQVMIGVSGAGLLSVLLMREEKLRQDMDEKWGLQEKQAGNGVPSDGPEFKLASTDDVVAAAEPA</sequence>
<dbReference type="GO" id="GO:0005886">
    <property type="term" value="C:plasma membrane"/>
    <property type="evidence" value="ECO:0007669"/>
    <property type="project" value="TreeGrafter"/>
</dbReference>
<evidence type="ECO:0000256" key="2">
    <source>
        <dbReference type="ARBA" id="ARBA00022692"/>
    </source>
</evidence>
<organism evidence="8 9">
    <name type="scientific">Pycnoporus cinnabarinus</name>
    <name type="common">Cinnabar-red polypore</name>
    <name type="synonym">Trametes cinnabarina</name>
    <dbReference type="NCBI Taxonomy" id="5643"/>
    <lineage>
        <taxon>Eukaryota</taxon>
        <taxon>Fungi</taxon>
        <taxon>Dikarya</taxon>
        <taxon>Basidiomycota</taxon>
        <taxon>Agaricomycotina</taxon>
        <taxon>Agaricomycetes</taxon>
        <taxon>Polyporales</taxon>
        <taxon>Polyporaceae</taxon>
        <taxon>Trametes</taxon>
    </lineage>
</organism>
<evidence type="ECO:0000256" key="5">
    <source>
        <dbReference type="SAM" id="MobiDB-lite"/>
    </source>
</evidence>
<feature type="transmembrane region" description="Helical" evidence="6">
    <location>
        <begin position="481"/>
        <end position="500"/>
    </location>
</feature>
<feature type="transmembrane region" description="Helical" evidence="6">
    <location>
        <begin position="371"/>
        <end position="396"/>
    </location>
</feature>
<feature type="transmembrane region" description="Helical" evidence="6">
    <location>
        <begin position="16"/>
        <end position="43"/>
    </location>
</feature>
<name>A0A060STH5_PYCCI</name>
<feature type="transmembrane region" description="Helical" evidence="6">
    <location>
        <begin position="319"/>
        <end position="341"/>
    </location>
</feature>
<evidence type="ECO:0000256" key="1">
    <source>
        <dbReference type="ARBA" id="ARBA00004141"/>
    </source>
</evidence>
<gene>
    <name evidence="8" type="ORF">BN946_scf184722.g4</name>
</gene>
<feature type="region of interest" description="Disordered" evidence="5">
    <location>
        <begin position="512"/>
        <end position="546"/>
    </location>
</feature>
<dbReference type="Gene3D" id="1.20.1250.20">
    <property type="entry name" value="MFS general substrate transporter like domains"/>
    <property type="match status" value="1"/>
</dbReference>
<accession>A0A060STH5</accession>
<dbReference type="OMA" id="IIWISTQ"/>
<dbReference type="Proteomes" id="UP000029665">
    <property type="component" value="Unassembled WGS sequence"/>
</dbReference>
<evidence type="ECO:0000313" key="9">
    <source>
        <dbReference type="Proteomes" id="UP000029665"/>
    </source>
</evidence>
<dbReference type="Pfam" id="PF07690">
    <property type="entry name" value="MFS_1"/>
    <property type="match status" value="1"/>
</dbReference>
<dbReference type="PANTHER" id="PTHR23501">
    <property type="entry name" value="MAJOR FACILITATOR SUPERFAMILY"/>
    <property type="match status" value="1"/>
</dbReference>
<dbReference type="InterPro" id="IPR036259">
    <property type="entry name" value="MFS_trans_sf"/>
</dbReference>
<feature type="transmembrane region" description="Helical" evidence="6">
    <location>
        <begin position="55"/>
        <end position="73"/>
    </location>
</feature>
<dbReference type="HOGENOM" id="CLU_000960_22_0_1"/>
<reference evidence="8" key="1">
    <citation type="submission" date="2014-01" db="EMBL/GenBank/DDBJ databases">
        <title>The genome of the white-rot fungus Pycnoporus cinnabarinus: a basidiomycete model with a versatile arsenal for lignocellulosic biomass breakdown.</title>
        <authorList>
            <person name="Levasseur A."/>
            <person name="Lomascolo A."/>
            <person name="Ruiz-Duenas F.J."/>
            <person name="Uzan E."/>
            <person name="Piumi F."/>
            <person name="Kues U."/>
            <person name="Ram A.F.J."/>
            <person name="Murat C."/>
            <person name="Haon M."/>
            <person name="Benoit I."/>
            <person name="Arfi Y."/>
            <person name="Chevret D."/>
            <person name="Drula E."/>
            <person name="Kwon M.J."/>
            <person name="Gouret P."/>
            <person name="Lesage-Meessen L."/>
            <person name="Lombard V."/>
            <person name="Mariette J."/>
            <person name="Noirot C."/>
            <person name="Park J."/>
            <person name="Patyshakuliyeva A."/>
            <person name="Wieneger R.A.B."/>
            <person name="Wosten H.A.B."/>
            <person name="Martin F."/>
            <person name="Coutinho P.M."/>
            <person name="de Vries R."/>
            <person name="Martinez A.T."/>
            <person name="Klopp C."/>
            <person name="Pontarotti P."/>
            <person name="Henrissat B."/>
            <person name="Record E."/>
        </authorList>
    </citation>
    <scope>NUCLEOTIDE SEQUENCE [LARGE SCALE GENOMIC DNA]</scope>
    <source>
        <strain evidence="8">BRFM137</strain>
    </source>
</reference>
<keyword evidence="4 6" id="KW-0472">Membrane</keyword>
<dbReference type="InterPro" id="IPR011701">
    <property type="entry name" value="MFS"/>
</dbReference>
<feature type="domain" description="Major facilitator superfamily (MFS) profile" evidence="7">
    <location>
        <begin position="21"/>
        <end position="505"/>
    </location>
</feature>
<dbReference type="OrthoDB" id="3437016at2759"/>
<evidence type="ECO:0000256" key="3">
    <source>
        <dbReference type="ARBA" id="ARBA00022989"/>
    </source>
</evidence>
<dbReference type="PROSITE" id="PS50850">
    <property type="entry name" value="MFS"/>
    <property type="match status" value="1"/>
</dbReference>
<keyword evidence="2 6" id="KW-0812">Transmembrane</keyword>
<keyword evidence="9" id="KW-1185">Reference proteome</keyword>
<feature type="transmembrane region" description="Helical" evidence="6">
    <location>
        <begin position="214"/>
        <end position="233"/>
    </location>
</feature>
<feature type="transmembrane region" description="Helical" evidence="6">
    <location>
        <begin position="85"/>
        <end position="103"/>
    </location>
</feature>
<feature type="transmembrane region" description="Helical" evidence="6">
    <location>
        <begin position="239"/>
        <end position="259"/>
    </location>
</feature>
<keyword evidence="3 6" id="KW-1133">Transmembrane helix</keyword>
<feature type="transmembrane region" description="Helical" evidence="6">
    <location>
        <begin position="408"/>
        <end position="430"/>
    </location>
</feature>
<feature type="transmembrane region" description="Helical" evidence="6">
    <location>
        <begin position="115"/>
        <end position="134"/>
    </location>
</feature>
<dbReference type="GO" id="GO:0022857">
    <property type="term" value="F:transmembrane transporter activity"/>
    <property type="evidence" value="ECO:0007669"/>
    <property type="project" value="InterPro"/>
</dbReference>
<feature type="transmembrane region" description="Helical" evidence="6">
    <location>
        <begin position="348"/>
        <end position="365"/>
    </location>
</feature>
<evidence type="ECO:0000313" key="8">
    <source>
        <dbReference type="EMBL" id="CDO77812.1"/>
    </source>
</evidence>
<dbReference type="PANTHER" id="PTHR23501:SF102">
    <property type="entry name" value="DRUG TRANSPORTER, PUTATIVE (AFU_ORTHOLOGUE AFUA_3G08530)-RELATED"/>
    <property type="match status" value="1"/>
</dbReference>
<dbReference type="AlphaFoldDB" id="A0A060STH5"/>
<protein>
    <recommendedName>
        <fullName evidence="7">Major facilitator superfamily (MFS) profile domain-containing protein</fullName>
    </recommendedName>
</protein>
<dbReference type="InterPro" id="IPR020846">
    <property type="entry name" value="MFS_dom"/>
</dbReference>